<evidence type="ECO:0000313" key="2">
    <source>
        <dbReference type="EMBL" id="MBD5807397.1"/>
    </source>
</evidence>
<keyword evidence="1" id="KW-0812">Transmembrane</keyword>
<feature type="transmembrane region" description="Helical" evidence="1">
    <location>
        <begin position="34"/>
        <end position="52"/>
    </location>
</feature>
<dbReference type="EMBL" id="QORN01000049">
    <property type="protein sequence ID" value="MBD5807397.1"/>
    <property type="molecule type" value="Genomic_DNA"/>
</dbReference>
<keyword evidence="1" id="KW-1133">Transmembrane helix</keyword>
<accession>A0ABR8P9R1</accession>
<proteinExistence type="predicted"/>
<keyword evidence="1" id="KW-0472">Membrane</keyword>
<evidence type="ECO:0000256" key="1">
    <source>
        <dbReference type="SAM" id="Phobius"/>
    </source>
</evidence>
<sequence>MCGVPLVTFVKFQKKLDITETIIFLFISVEYYKYNNLGMFSLMFLFGIMSFISCLNKKYVFLEGIAIILYAMLILIIRIDLWPGALACIVIGLLILFFYQMRINNK</sequence>
<feature type="transmembrane region" description="Helical" evidence="1">
    <location>
        <begin position="59"/>
        <end position="76"/>
    </location>
</feature>
<name>A0ABR8P9R1_9LACO</name>
<organism evidence="2 3">
    <name type="scientific">Limosilactobacillus walteri</name>
    <dbReference type="NCBI Taxonomy" id="2268022"/>
    <lineage>
        <taxon>Bacteria</taxon>
        <taxon>Bacillati</taxon>
        <taxon>Bacillota</taxon>
        <taxon>Bacilli</taxon>
        <taxon>Lactobacillales</taxon>
        <taxon>Lactobacillaceae</taxon>
        <taxon>Limosilactobacillus</taxon>
    </lineage>
</organism>
<keyword evidence="3" id="KW-1185">Reference proteome</keyword>
<protein>
    <submittedName>
        <fullName evidence="2">Uncharacterized protein</fullName>
    </submittedName>
</protein>
<comment type="caution">
    <text evidence="2">The sequence shown here is derived from an EMBL/GenBank/DDBJ whole genome shotgun (WGS) entry which is preliminary data.</text>
</comment>
<reference evidence="2 3" key="1">
    <citation type="submission" date="2018-07" db="EMBL/GenBank/DDBJ databases">
        <title>Phylogenomic Insights into understanding Host Adaptation of Lactobacillus reuteri by a novel species, Lactobacillus spp. M31.</title>
        <authorList>
            <person name="Sharma S."/>
            <person name="Patil P."/>
            <person name="Korpole S."/>
            <person name="Patil P.B."/>
        </authorList>
    </citation>
    <scope>NUCLEOTIDE SEQUENCE [LARGE SCALE GENOMIC DNA]</scope>
    <source>
        <strain evidence="2 3">M31</strain>
    </source>
</reference>
<evidence type="ECO:0000313" key="3">
    <source>
        <dbReference type="Proteomes" id="UP000704341"/>
    </source>
</evidence>
<dbReference type="Proteomes" id="UP000704341">
    <property type="component" value="Unassembled WGS sequence"/>
</dbReference>
<gene>
    <name evidence="2" type="ORF">DTK66_09915</name>
</gene>
<feature type="transmembrane region" description="Helical" evidence="1">
    <location>
        <begin position="82"/>
        <end position="99"/>
    </location>
</feature>